<organism evidence="10 11">
    <name type="scientific">Gigaspora margarita</name>
    <dbReference type="NCBI Taxonomy" id="4874"/>
    <lineage>
        <taxon>Eukaryota</taxon>
        <taxon>Fungi</taxon>
        <taxon>Fungi incertae sedis</taxon>
        <taxon>Mucoromycota</taxon>
        <taxon>Glomeromycotina</taxon>
        <taxon>Glomeromycetes</taxon>
        <taxon>Diversisporales</taxon>
        <taxon>Gigasporaceae</taxon>
        <taxon>Gigaspora</taxon>
    </lineage>
</organism>
<dbReference type="Pfam" id="PF09451">
    <property type="entry name" value="ATG27"/>
    <property type="match status" value="1"/>
</dbReference>
<evidence type="ECO:0000313" key="11">
    <source>
        <dbReference type="Proteomes" id="UP000789901"/>
    </source>
</evidence>
<dbReference type="SUPFAM" id="SSF48452">
    <property type="entry name" value="TPR-like"/>
    <property type="match status" value="2"/>
</dbReference>
<dbReference type="Proteomes" id="UP000789901">
    <property type="component" value="Unassembled WGS sequence"/>
</dbReference>
<evidence type="ECO:0000256" key="8">
    <source>
        <dbReference type="PROSITE-ProRule" id="PRU00339"/>
    </source>
</evidence>
<gene>
    <name evidence="10" type="ORF">GMARGA_LOCUS11227</name>
</gene>
<feature type="repeat" description="TPR" evidence="8">
    <location>
        <begin position="75"/>
        <end position="108"/>
    </location>
</feature>
<evidence type="ECO:0000313" key="10">
    <source>
        <dbReference type="EMBL" id="CAG8685454.1"/>
    </source>
</evidence>
<feature type="non-terminal residue" evidence="10">
    <location>
        <position position="1"/>
    </location>
</feature>
<evidence type="ECO:0000256" key="6">
    <source>
        <dbReference type="ARBA" id="ARBA00022989"/>
    </source>
</evidence>
<reference evidence="10 11" key="1">
    <citation type="submission" date="2021-06" db="EMBL/GenBank/DDBJ databases">
        <authorList>
            <person name="Kallberg Y."/>
            <person name="Tangrot J."/>
            <person name="Rosling A."/>
        </authorList>
    </citation>
    <scope>NUCLEOTIDE SEQUENCE [LARGE SCALE GENOMIC DNA]</scope>
    <source>
        <strain evidence="10 11">120-4 pot B 10/14</strain>
    </source>
</reference>
<feature type="domain" description="STI1/HOP DP" evidence="9">
    <location>
        <begin position="337"/>
        <end position="374"/>
    </location>
</feature>
<dbReference type="InterPro" id="IPR018939">
    <property type="entry name" value="Autophagy-rel_prot_27"/>
</dbReference>
<accession>A0ABN7UVM1</accession>
<sequence>EVGVVVGENRGCNDVGFCIVVRSRGVFFRIVKVFDVEEFPEPRILKVLALITDRISMDIDQEHTKRSEEELKKEAIKEKELGNEAYKKREFEKALQHYDKAWELDSTNASILTNKAAVLFEQENYEECIKICEQAVDVGREYRADFKLIARAYGRTGNAYVKLNKLDEAIKFYGKSLAEHRTPEILAKFNEAQKLKVKHEKEAYYNPELSEKAREAGNELFKKNDFAGAVQQYTEAIKRNENDPKSYSNRAACYTKLMAYQEALKDCETCISLDPTFVKAYIRKATVEFLKKDYSKCLETCRTAMTYDKEKKHASEIQGQMKKCQAAMYQNSPESVEETIRKAASDPEIMKILQDPVMQQILQQCQDDPRAFREVWTRSTLEKFSQGELNTTYYINICEALPYNDTLEKDTCEAGTNICAIKTIKFNDTDDDPKIVDVKQIVTNSTDIPPSYSFSEVNDGKRNIFHIIMRVLLSLIVNYGIIHSNEILFNTTGSLEIILGGGEYEKEKQKANITFLIGVSTFIQQLSSKWYNINCIFANKYFCYIIKQDDDYDPDIKEYKDNTLFIEWKIKTSGCVDFAI</sequence>
<name>A0ABN7UVM1_GIGMA</name>
<evidence type="ECO:0000256" key="1">
    <source>
        <dbReference type="ARBA" id="ARBA00004167"/>
    </source>
</evidence>
<proteinExistence type="predicted"/>
<dbReference type="Pfam" id="PF17830">
    <property type="entry name" value="STI1-HOP_DP"/>
    <property type="match status" value="1"/>
</dbReference>
<evidence type="ECO:0000256" key="4">
    <source>
        <dbReference type="ARBA" id="ARBA00022737"/>
    </source>
</evidence>
<keyword evidence="7" id="KW-0472">Membrane</keyword>
<dbReference type="InterPro" id="IPR019734">
    <property type="entry name" value="TPR_rpt"/>
</dbReference>
<comment type="subcellular location">
    <subcellularLocation>
        <location evidence="1">Membrane</location>
        <topology evidence="1">Single-pass membrane protein</topology>
    </subcellularLocation>
</comment>
<dbReference type="PROSITE" id="PS50005">
    <property type="entry name" value="TPR"/>
    <property type="match status" value="3"/>
</dbReference>
<dbReference type="PANTHER" id="PTHR22904">
    <property type="entry name" value="TPR REPEAT CONTAINING PROTEIN"/>
    <property type="match status" value="1"/>
</dbReference>
<dbReference type="InterPro" id="IPR011990">
    <property type="entry name" value="TPR-like_helical_dom_sf"/>
</dbReference>
<dbReference type="Gene3D" id="1.10.260.100">
    <property type="match status" value="1"/>
</dbReference>
<dbReference type="Pfam" id="PF00515">
    <property type="entry name" value="TPR_1"/>
    <property type="match status" value="1"/>
</dbReference>
<keyword evidence="4" id="KW-0677">Repeat</keyword>
<evidence type="ECO:0000256" key="5">
    <source>
        <dbReference type="ARBA" id="ARBA00022803"/>
    </source>
</evidence>
<dbReference type="SMART" id="SM00028">
    <property type="entry name" value="TPR"/>
    <property type="match status" value="6"/>
</dbReference>
<feature type="repeat" description="TPR" evidence="8">
    <location>
        <begin position="244"/>
        <end position="277"/>
    </location>
</feature>
<evidence type="ECO:0000259" key="9">
    <source>
        <dbReference type="Pfam" id="PF17830"/>
    </source>
</evidence>
<evidence type="ECO:0000256" key="7">
    <source>
        <dbReference type="ARBA" id="ARBA00023136"/>
    </source>
</evidence>
<keyword evidence="2" id="KW-0812">Transmembrane</keyword>
<protein>
    <submittedName>
        <fullName evidence="10">23744_t:CDS:1</fullName>
    </submittedName>
</protein>
<feature type="repeat" description="TPR" evidence="8">
    <location>
        <begin position="150"/>
        <end position="183"/>
    </location>
</feature>
<keyword evidence="5 8" id="KW-0802">TPR repeat</keyword>
<keyword evidence="6" id="KW-1133">Transmembrane helix</keyword>
<dbReference type="EMBL" id="CAJVQB010006508">
    <property type="protein sequence ID" value="CAG8685454.1"/>
    <property type="molecule type" value="Genomic_DNA"/>
</dbReference>
<dbReference type="InterPro" id="IPR041243">
    <property type="entry name" value="STI1/HOP_DP"/>
</dbReference>
<dbReference type="PANTHER" id="PTHR22904:SF523">
    <property type="entry name" value="STRESS-INDUCED-PHOSPHOPROTEIN 1"/>
    <property type="match status" value="1"/>
</dbReference>
<dbReference type="Pfam" id="PF13424">
    <property type="entry name" value="TPR_12"/>
    <property type="match status" value="1"/>
</dbReference>
<keyword evidence="3" id="KW-0732">Signal</keyword>
<comment type="caution">
    <text evidence="10">The sequence shown here is derived from an EMBL/GenBank/DDBJ whole genome shotgun (WGS) entry which is preliminary data.</text>
</comment>
<dbReference type="Gene3D" id="1.25.40.10">
    <property type="entry name" value="Tetratricopeptide repeat domain"/>
    <property type="match status" value="2"/>
</dbReference>
<keyword evidence="11" id="KW-1185">Reference proteome</keyword>
<evidence type="ECO:0000256" key="3">
    <source>
        <dbReference type="ARBA" id="ARBA00022729"/>
    </source>
</evidence>
<evidence type="ECO:0000256" key="2">
    <source>
        <dbReference type="ARBA" id="ARBA00022692"/>
    </source>
</evidence>